<dbReference type="SUPFAM" id="SSF46988">
    <property type="entry name" value="Tubulin chaperone cofactor A"/>
    <property type="match status" value="1"/>
</dbReference>
<dbReference type="Pfam" id="PF02970">
    <property type="entry name" value="TBCA"/>
    <property type="match status" value="1"/>
</dbReference>
<comment type="subunit">
    <text evidence="3">Supercomplex made of cofactors A to E. Cofactors A and D function by capturing and stabilizing tubulin in a quasi-native conformation. Cofactor E binds to the cofactor D-tubulin complex; interaction with cofactor C then causes the release of tubulin polypeptides that are committed to the native state.</text>
</comment>
<evidence type="ECO:0000313" key="4">
    <source>
        <dbReference type="EMBL" id="KAK0746165.1"/>
    </source>
</evidence>
<evidence type="ECO:0000256" key="3">
    <source>
        <dbReference type="RuleBase" id="RU364030"/>
    </source>
</evidence>
<evidence type="ECO:0000256" key="1">
    <source>
        <dbReference type="ARBA" id="ARBA00006806"/>
    </source>
</evidence>
<dbReference type="PANTHER" id="PTHR21500">
    <property type="entry name" value="TUBULIN-SPECIFIC CHAPERONE A"/>
    <property type="match status" value="1"/>
</dbReference>
<comment type="caution">
    <text evidence="4">The sequence shown here is derived from an EMBL/GenBank/DDBJ whole genome shotgun (WGS) entry which is preliminary data.</text>
</comment>
<organism evidence="4 5">
    <name type="scientific">Schizothecium vesticola</name>
    <dbReference type="NCBI Taxonomy" id="314040"/>
    <lineage>
        <taxon>Eukaryota</taxon>
        <taxon>Fungi</taxon>
        <taxon>Dikarya</taxon>
        <taxon>Ascomycota</taxon>
        <taxon>Pezizomycotina</taxon>
        <taxon>Sordariomycetes</taxon>
        <taxon>Sordariomycetidae</taxon>
        <taxon>Sordariales</taxon>
        <taxon>Schizotheciaceae</taxon>
        <taxon>Schizothecium</taxon>
    </lineage>
</organism>
<sequence length="120" mass="13204">MPPPSPLAIATQAVQRLVKEESYYHKDQASQEERIAKHEADLAAGSADLDPNAEYMLKQERTALEETKKMFEPLRERIVRAVTTLEEQLAMAEGEGTAAEGEVAKANEALEAGRKVANPQ</sequence>
<keyword evidence="3" id="KW-0493">Microtubule</keyword>
<keyword evidence="2 3" id="KW-0143">Chaperone</keyword>
<dbReference type="GO" id="GO:0007021">
    <property type="term" value="P:tubulin complex assembly"/>
    <property type="evidence" value="ECO:0007669"/>
    <property type="project" value="UniProtKB-UniRule"/>
</dbReference>
<dbReference type="GO" id="GO:0007023">
    <property type="term" value="P:post-chaperonin tubulin folding pathway"/>
    <property type="evidence" value="ECO:0007669"/>
    <property type="project" value="UniProtKB-UniRule"/>
</dbReference>
<accession>A0AA40EVD5</accession>
<dbReference type="GO" id="GO:0005829">
    <property type="term" value="C:cytosol"/>
    <property type="evidence" value="ECO:0007669"/>
    <property type="project" value="TreeGrafter"/>
</dbReference>
<dbReference type="GO" id="GO:0005874">
    <property type="term" value="C:microtubule"/>
    <property type="evidence" value="ECO:0007669"/>
    <property type="project" value="UniProtKB-KW"/>
</dbReference>
<comment type="subcellular location">
    <subcellularLocation>
        <location evidence="3">Cytoplasm</location>
        <location evidence="3">Cytoskeleton</location>
    </subcellularLocation>
</comment>
<dbReference type="Gene3D" id="1.20.58.90">
    <property type="match status" value="1"/>
</dbReference>
<keyword evidence="3" id="KW-0206">Cytoskeleton</keyword>
<evidence type="ECO:0000313" key="5">
    <source>
        <dbReference type="Proteomes" id="UP001172155"/>
    </source>
</evidence>
<keyword evidence="3" id="KW-0963">Cytoplasm</keyword>
<dbReference type="GO" id="GO:0048487">
    <property type="term" value="F:beta-tubulin binding"/>
    <property type="evidence" value="ECO:0007669"/>
    <property type="project" value="InterPro"/>
</dbReference>
<name>A0AA40EVD5_9PEZI</name>
<comment type="similarity">
    <text evidence="1 3">Belongs to the TBCA family.</text>
</comment>
<reference evidence="4" key="1">
    <citation type="submission" date="2023-06" db="EMBL/GenBank/DDBJ databases">
        <title>Genome-scale phylogeny and comparative genomics of the fungal order Sordariales.</title>
        <authorList>
            <consortium name="Lawrence Berkeley National Laboratory"/>
            <person name="Hensen N."/>
            <person name="Bonometti L."/>
            <person name="Westerberg I."/>
            <person name="Brannstrom I.O."/>
            <person name="Guillou S."/>
            <person name="Cros-Aarteil S."/>
            <person name="Calhoun S."/>
            <person name="Haridas S."/>
            <person name="Kuo A."/>
            <person name="Mondo S."/>
            <person name="Pangilinan J."/>
            <person name="Riley R."/>
            <person name="LaButti K."/>
            <person name="Andreopoulos B."/>
            <person name="Lipzen A."/>
            <person name="Chen C."/>
            <person name="Yanf M."/>
            <person name="Daum C."/>
            <person name="Ng V."/>
            <person name="Clum A."/>
            <person name="Steindorff A."/>
            <person name="Ohm R."/>
            <person name="Martin F."/>
            <person name="Silar P."/>
            <person name="Natvig D."/>
            <person name="Lalanne C."/>
            <person name="Gautier V."/>
            <person name="Ament-velasquez S.L."/>
            <person name="Kruys A."/>
            <person name="Hutchinson M.I."/>
            <person name="Powell A.J."/>
            <person name="Barry K."/>
            <person name="Miller A.N."/>
            <person name="Grigoriev I.V."/>
            <person name="Debuchy R."/>
            <person name="Gladieux P."/>
            <person name="Thoren M.H."/>
            <person name="Johannesson H."/>
        </authorList>
    </citation>
    <scope>NUCLEOTIDE SEQUENCE</scope>
    <source>
        <strain evidence="4">SMH3187-1</strain>
    </source>
</reference>
<dbReference type="EMBL" id="JAUKUD010000004">
    <property type="protein sequence ID" value="KAK0746165.1"/>
    <property type="molecule type" value="Genomic_DNA"/>
</dbReference>
<proteinExistence type="inferred from homology"/>
<protein>
    <recommendedName>
        <fullName evidence="3">Tubulin-specific chaperone A</fullName>
    </recommendedName>
</protein>
<evidence type="ECO:0000256" key="2">
    <source>
        <dbReference type="ARBA" id="ARBA00023186"/>
    </source>
</evidence>
<keyword evidence="5" id="KW-1185">Reference proteome</keyword>
<dbReference type="Proteomes" id="UP001172155">
    <property type="component" value="Unassembled WGS sequence"/>
</dbReference>
<gene>
    <name evidence="4" type="ORF">B0T18DRAFT_464889</name>
</gene>
<dbReference type="PANTHER" id="PTHR21500:SF0">
    <property type="entry name" value="TUBULIN-SPECIFIC CHAPERONE A"/>
    <property type="match status" value="1"/>
</dbReference>
<dbReference type="InterPro" id="IPR036126">
    <property type="entry name" value="TBCA_sf"/>
</dbReference>
<dbReference type="InterPro" id="IPR004226">
    <property type="entry name" value="TBCA"/>
</dbReference>
<dbReference type="AlphaFoldDB" id="A0AA40EVD5"/>